<protein>
    <submittedName>
        <fullName evidence="1">Uncharacterized protein</fullName>
    </submittedName>
</protein>
<dbReference type="EMBL" id="BGPR01089504">
    <property type="protein sequence ID" value="GBM15550.1"/>
    <property type="molecule type" value="Genomic_DNA"/>
</dbReference>
<reference evidence="1 2" key="1">
    <citation type="journal article" date="2019" name="Sci. Rep.">
        <title>Orb-weaving spider Araneus ventricosus genome elucidates the spidroin gene catalogue.</title>
        <authorList>
            <person name="Kono N."/>
            <person name="Nakamura H."/>
            <person name="Ohtoshi R."/>
            <person name="Moran D.A.P."/>
            <person name="Shinohara A."/>
            <person name="Yoshida Y."/>
            <person name="Fujiwara M."/>
            <person name="Mori M."/>
            <person name="Tomita M."/>
            <person name="Arakawa K."/>
        </authorList>
    </citation>
    <scope>NUCLEOTIDE SEQUENCE [LARGE SCALE GENOMIC DNA]</scope>
</reference>
<accession>A0A4Y2DFL1</accession>
<dbReference type="Proteomes" id="UP000499080">
    <property type="component" value="Unassembled WGS sequence"/>
</dbReference>
<evidence type="ECO:0000313" key="2">
    <source>
        <dbReference type="Proteomes" id="UP000499080"/>
    </source>
</evidence>
<dbReference type="AlphaFoldDB" id="A0A4Y2DFL1"/>
<comment type="caution">
    <text evidence="1">The sequence shown here is derived from an EMBL/GenBank/DDBJ whole genome shotgun (WGS) entry which is preliminary data.</text>
</comment>
<feature type="non-terminal residue" evidence="1">
    <location>
        <position position="1"/>
    </location>
</feature>
<name>A0A4Y2DFL1_ARAVE</name>
<sequence length="67" mass="7370">HRPVRSSHDSYFTVGMDTEECGYLTQCQGYGDLVVKSRLQIQGVPGSKPDSTEDPPVTWACCALNHT</sequence>
<organism evidence="1 2">
    <name type="scientific">Araneus ventricosus</name>
    <name type="common">Orbweaver spider</name>
    <name type="synonym">Epeira ventricosa</name>
    <dbReference type="NCBI Taxonomy" id="182803"/>
    <lineage>
        <taxon>Eukaryota</taxon>
        <taxon>Metazoa</taxon>
        <taxon>Ecdysozoa</taxon>
        <taxon>Arthropoda</taxon>
        <taxon>Chelicerata</taxon>
        <taxon>Arachnida</taxon>
        <taxon>Araneae</taxon>
        <taxon>Araneomorphae</taxon>
        <taxon>Entelegynae</taxon>
        <taxon>Araneoidea</taxon>
        <taxon>Araneidae</taxon>
        <taxon>Araneus</taxon>
    </lineage>
</organism>
<proteinExistence type="predicted"/>
<evidence type="ECO:0000313" key="1">
    <source>
        <dbReference type="EMBL" id="GBM15550.1"/>
    </source>
</evidence>
<keyword evidence="2" id="KW-1185">Reference proteome</keyword>
<gene>
    <name evidence="1" type="ORF">AVEN_57837_1</name>
</gene>